<dbReference type="GO" id="GO:0090374">
    <property type="term" value="P:oligopeptide export from mitochondrion"/>
    <property type="evidence" value="ECO:0007669"/>
    <property type="project" value="TreeGrafter"/>
</dbReference>
<feature type="domain" description="ABC transmembrane type-1" evidence="14">
    <location>
        <begin position="973"/>
        <end position="1259"/>
    </location>
</feature>
<feature type="domain" description="ABC transmembrane type-1" evidence="14">
    <location>
        <begin position="288"/>
        <end position="553"/>
    </location>
</feature>
<dbReference type="FunFam" id="3.40.50.300:FF:000604">
    <property type="entry name" value="ABC transporter B family member 28"/>
    <property type="match status" value="1"/>
</dbReference>
<comment type="similarity">
    <text evidence="2">Belongs to the ABC transporter superfamily. ABCB family. Multidrug resistance exporter (TC 3.A.1.201) subfamily.</text>
</comment>
<protein>
    <submittedName>
        <fullName evidence="15">Uncharacterized protein</fullName>
    </submittedName>
</protein>
<proteinExistence type="inferred from homology"/>
<dbReference type="InterPro" id="IPR039421">
    <property type="entry name" value="Type_1_exporter"/>
</dbReference>
<dbReference type="SMART" id="SM00382">
    <property type="entry name" value="AAA"/>
    <property type="match status" value="2"/>
</dbReference>
<keyword evidence="9 12" id="KW-0472">Membrane</keyword>
<reference evidence="15" key="2">
    <citation type="submission" date="2018-05" db="EMBL/GenBank/DDBJ databases">
        <title>OgluRS3 (Oryza glumaepatula Reference Sequence Version 3).</title>
        <authorList>
            <person name="Zhang J."/>
            <person name="Kudrna D."/>
            <person name="Lee S."/>
            <person name="Talag J."/>
            <person name="Welchert J."/>
            <person name="Wing R.A."/>
        </authorList>
    </citation>
    <scope>NUCLEOTIDE SEQUENCE [LARGE SCALE GENOMIC DNA]</scope>
</reference>
<dbReference type="PANTHER" id="PTHR43394">
    <property type="entry name" value="ATP-DEPENDENT PERMEASE MDL1, MITOCHONDRIAL"/>
    <property type="match status" value="1"/>
</dbReference>
<dbReference type="FunFam" id="3.40.50.300:FF:000066">
    <property type="entry name" value="ABC transporter B family member 1"/>
    <property type="match status" value="1"/>
</dbReference>
<dbReference type="EnsemblPlants" id="OGLUM03G05990.1">
    <property type="protein sequence ID" value="OGLUM03G05990.1"/>
    <property type="gene ID" value="OGLUM03G05990"/>
</dbReference>
<dbReference type="GO" id="GO:0005524">
    <property type="term" value="F:ATP binding"/>
    <property type="evidence" value="ECO:0007669"/>
    <property type="project" value="UniProtKB-KW"/>
</dbReference>
<keyword evidence="5" id="KW-0677">Repeat</keyword>
<dbReference type="InterPro" id="IPR017871">
    <property type="entry name" value="ABC_transporter-like_CS"/>
</dbReference>
<dbReference type="GO" id="GO:0015421">
    <property type="term" value="F:ABC-type oligopeptide transporter activity"/>
    <property type="evidence" value="ECO:0007669"/>
    <property type="project" value="TreeGrafter"/>
</dbReference>
<evidence type="ECO:0000256" key="5">
    <source>
        <dbReference type="ARBA" id="ARBA00022737"/>
    </source>
</evidence>
<dbReference type="FunFam" id="1.20.1560.10:FF:000292">
    <property type="entry name" value="p-GlycoProtein related"/>
    <property type="match status" value="1"/>
</dbReference>
<feature type="transmembrane region" description="Helical" evidence="12">
    <location>
        <begin position="971"/>
        <end position="994"/>
    </location>
</feature>
<dbReference type="eggNOG" id="KOG0055">
    <property type="taxonomic scope" value="Eukaryota"/>
</dbReference>
<feature type="transmembrane region" description="Helical" evidence="12">
    <location>
        <begin position="330"/>
        <end position="355"/>
    </location>
</feature>
<dbReference type="Gene3D" id="3.40.50.300">
    <property type="entry name" value="P-loop containing nucleotide triphosphate hydrolases"/>
    <property type="match status" value="2"/>
</dbReference>
<evidence type="ECO:0000256" key="10">
    <source>
        <dbReference type="ARBA" id="ARBA00023180"/>
    </source>
</evidence>
<evidence type="ECO:0000256" key="4">
    <source>
        <dbReference type="ARBA" id="ARBA00022692"/>
    </source>
</evidence>
<name>A0A0D9Z2Z8_9ORYZ</name>
<sequence>MDDFSFSRSGPQGGGRHRRRGSPYSVPDSSTSFAAGLPLSPRRRDVVVDDMSWQSSVSWQPDTSWAQPHGLGAAVGPWAPAGMGSAGRRGPALFRRTAREYYVSRRSTRPHYRGGDVSSSAHRPVAGGGGGGGGRRLELQSVVTDASRAIVVVPNTSFASNDDSVVVADSAVYSAPGHDAGGGGRAMVRYSDTKAASAAAASREVSFSRDNHDQLYVSAARRDPPSFGYDISVASFSGQSRYEDAAGDYDADFDDNDDGDEIDVRVGKPVGVAGLFKYSTAMDIVLLVLGCVGAMINGGSLPWYSYLFGNFVNKIVNVDKTQMMKDVKQISVYMAFLAAVVVVGAYLEITCWRIIGERSALRMRREYLKAVLRQEIGFFDTEVSTGEVMHSISGDVAQIQEVMGEKMPGFVHHVFTFVFGYVVGFAKSWRIALAVFAVTPAMMACGMAYKAIYGGLTAKEEASYQRAGDVAQQAISSIRTVMSFVMEERLAGEYAEWLDKAAPIGVKMGFAKGAGMGVIYLVTYSQWALALWYGSRLVANGEIKGGDAIACFFGVMVGGRHAHQPPRTASCCRQWRRSPEFRGWGLALTLSYMAQFAQGTVAAGRVFEVIDRVPEIDAYGAGGRALPAVKGRMEFKDVEFAYPSRPDAMVLYNLNLVIPAAKTLALVGVSGGGKSTMFALIERFYDPTRGEREWPLTRTQSTTMARSSVIDDEAFASVGCAGSITLDGHDLASLNLRWLRSQIGLVGQEPVLFSTSIIENVMMGKENATRHDAISACAMANVHTFVLALPDGYDTQVGDRGAQLSGGQKQRIALARAIIRDPRILLLDEPTSALDAESEAVVQQSIDRLAAGRTVVVIAHRLATVRNADTIAVLDRGAVVESGRHADLMARRGPYSSLVSLASDSGGARSDLAGAAAAYTSFTDESGYDVSVSKSMYGFQTIREEEEKKDSQDAKVRVSEIWRLQRREGPLLILGFLMGIHAGAVFSVFPLLLGQAVEVYFDADTAKMKRQVEYLAMAVVGLGVACILTMTGQQGLCGWAGARLTMRVRDRLFRAIMRQEPAWFDEEDNAMGVLVTRLARDAVAFRSMFGDRYAVLLMAVGSAGVGLGICFGLDWRLTLVATACTPLTLGASYLNLLINVGARSDDGAYARASGIAAGAVSNVRTVAALCAQGSVVGTFNRALDGPAAKASRRSQLMGVILGLSQGAMYGAYTATLCAGAHFINNGVSTFGDVSKIFLILVLSSFSVGQLAGLAPDTSGAPAAIAGILTILKRRPAITGDSSKRRITIKDGKPIDVELRKVTFAYPSRPEVTVLSGFSLRVKAGTTVAVVGASGSGKSTVVWLVQRFYDPGDGKVVVGGVDARELDLKWLRGECAMVGQEPALFSGSIRDNIGFGNPKASWAEIEEVAKEANIHKFISSLPQGYETQVGESGVQLSGGQKQRIAIARAIVKQARILLLDEASSALDLESERHVQEALRRASQRATAITVAHRLSTVRDADRIAVVSAGRVVEFGGHDALLAGHGDGLYAAMVKAETEAHAFK</sequence>
<evidence type="ECO:0000259" key="13">
    <source>
        <dbReference type="PROSITE" id="PS50893"/>
    </source>
</evidence>
<evidence type="ECO:0000256" key="6">
    <source>
        <dbReference type="ARBA" id="ARBA00022741"/>
    </source>
</evidence>
<feature type="transmembrane region" description="Helical" evidence="12">
    <location>
        <begin position="431"/>
        <end position="449"/>
    </location>
</feature>
<comment type="subcellular location">
    <subcellularLocation>
        <location evidence="1">Cell membrane</location>
        <topology evidence="1">Multi-pass membrane protein</topology>
    </subcellularLocation>
</comment>
<dbReference type="PROSITE" id="PS00211">
    <property type="entry name" value="ABC_TRANSPORTER_1"/>
    <property type="match status" value="2"/>
</dbReference>
<feature type="domain" description="ABC transporter" evidence="13">
    <location>
        <begin position="1296"/>
        <end position="1532"/>
    </location>
</feature>
<dbReference type="HOGENOM" id="CLU_000604_17_2_1"/>
<dbReference type="SUPFAM" id="SSF90123">
    <property type="entry name" value="ABC transporter transmembrane region"/>
    <property type="match status" value="2"/>
</dbReference>
<evidence type="ECO:0000256" key="8">
    <source>
        <dbReference type="ARBA" id="ARBA00022989"/>
    </source>
</evidence>
<keyword evidence="7" id="KW-0067">ATP-binding</keyword>
<dbReference type="GO" id="GO:0005886">
    <property type="term" value="C:plasma membrane"/>
    <property type="evidence" value="ECO:0007669"/>
    <property type="project" value="UniProtKB-SubCell"/>
</dbReference>
<dbReference type="InterPro" id="IPR003439">
    <property type="entry name" value="ABC_transporter-like_ATP-bd"/>
</dbReference>
<evidence type="ECO:0000313" key="15">
    <source>
        <dbReference type="EnsemblPlants" id="OGLUM03G05990.1"/>
    </source>
</evidence>
<evidence type="ECO:0000256" key="2">
    <source>
        <dbReference type="ARBA" id="ARBA00007577"/>
    </source>
</evidence>
<accession>A0A0D9Z2Z8</accession>
<evidence type="ECO:0000256" key="3">
    <source>
        <dbReference type="ARBA" id="ARBA00022448"/>
    </source>
</evidence>
<dbReference type="SUPFAM" id="SSF52540">
    <property type="entry name" value="P-loop containing nucleoside triphosphate hydrolases"/>
    <property type="match status" value="3"/>
</dbReference>
<dbReference type="FunFam" id="1.20.1560.10:FF:000351">
    <property type="entry name" value="Os03g0181675 protein"/>
    <property type="match status" value="1"/>
</dbReference>
<dbReference type="GO" id="GO:0005743">
    <property type="term" value="C:mitochondrial inner membrane"/>
    <property type="evidence" value="ECO:0007669"/>
    <property type="project" value="TreeGrafter"/>
</dbReference>
<organism evidence="15">
    <name type="scientific">Oryza glumipatula</name>
    <dbReference type="NCBI Taxonomy" id="40148"/>
    <lineage>
        <taxon>Eukaryota</taxon>
        <taxon>Viridiplantae</taxon>
        <taxon>Streptophyta</taxon>
        <taxon>Embryophyta</taxon>
        <taxon>Tracheophyta</taxon>
        <taxon>Spermatophyta</taxon>
        <taxon>Magnoliopsida</taxon>
        <taxon>Liliopsida</taxon>
        <taxon>Poales</taxon>
        <taxon>Poaceae</taxon>
        <taxon>BOP clade</taxon>
        <taxon>Oryzoideae</taxon>
        <taxon>Oryzeae</taxon>
        <taxon>Oryzinae</taxon>
        <taxon>Oryza</taxon>
    </lineage>
</organism>
<feature type="transmembrane region" description="Helical" evidence="12">
    <location>
        <begin position="1014"/>
        <end position="1042"/>
    </location>
</feature>
<dbReference type="InterPro" id="IPR027417">
    <property type="entry name" value="P-loop_NTPase"/>
</dbReference>
<keyword evidence="10" id="KW-0325">Glycoprotein</keyword>
<dbReference type="PANTHER" id="PTHR43394:SF11">
    <property type="entry name" value="ATP-BINDING CASSETTE TRANSPORTER"/>
    <property type="match status" value="1"/>
</dbReference>
<keyword evidence="3" id="KW-0813">Transport</keyword>
<dbReference type="PROSITE" id="PS50893">
    <property type="entry name" value="ABC_TRANSPORTER_2"/>
    <property type="match status" value="2"/>
</dbReference>
<feature type="transmembrane region" description="Helical" evidence="12">
    <location>
        <begin position="1093"/>
        <end position="1115"/>
    </location>
</feature>
<reference evidence="15" key="1">
    <citation type="submission" date="2015-04" db="UniProtKB">
        <authorList>
            <consortium name="EnsemblPlants"/>
        </authorList>
    </citation>
    <scope>IDENTIFICATION</scope>
</reference>
<dbReference type="CDD" id="cd18577">
    <property type="entry name" value="ABC_6TM_Pgp_ABCB1_D1_like"/>
    <property type="match status" value="1"/>
</dbReference>
<dbReference type="PROSITE" id="PS50929">
    <property type="entry name" value="ABC_TM1F"/>
    <property type="match status" value="2"/>
</dbReference>
<dbReference type="Gramene" id="OGLUM03G05990.1">
    <property type="protein sequence ID" value="OGLUM03G05990.1"/>
    <property type="gene ID" value="OGLUM03G05990"/>
</dbReference>
<dbReference type="GO" id="GO:0016887">
    <property type="term" value="F:ATP hydrolysis activity"/>
    <property type="evidence" value="ECO:0007669"/>
    <property type="project" value="InterPro"/>
</dbReference>
<evidence type="ECO:0000256" key="11">
    <source>
        <dbReference type="SAM" id="MobiDB-lite"/>
    </source>
</evidence>
<feature type="transmembrane region" description="Helical" evidence="12">
    <location>
        <begin position="407"/>
        <end position="425"/>
    </location>
</feature>
<feature type="region of interest" description="Disordered" evidence="11">
    <location>
        <begin position="105"/>
        <end position="136"/>
    </location>
</feature>
<evidence type="ECO:0000259" key="14">
    <source>
        <dbReference type="PROSITE" id="PS50929"/>
    </source>
</evidence>
<evidence type="ECO:0000256" key="9">
    <source>
        <dbReference type="ARBA" id="ARBA00023136"/>
    </source>
</evidence>
<dbReference type="InterPro" id="IPR036640">
    <property type="entry name" value="ABC1_TM_sf"/>
</dbReference>
<keyword evidence="4 12" id="KW-0812">Transmembrane</keyword>
<dbReference type="Pfam" id="PF00664">
    <property type="entry name" value="ABC_membrane"/>
    <property type="match status" value="2"/>
</dbReference>
<dbReference type="CDD" id="cd03249">
    <property type="entry name" value="ABC_MTABC3_MDL1_MDL2"/>
    <property type="match status" value="2"/>
</dbReference>
<feature type="region of interest" description="Disordered" evidence="11">
    <location>
        <begin position="1"/>
        <end position="41"/>
    </location>
</feature>
<keyword evidence="16" id="KW-1185">Reference proteome</keyword>
<dbReference type="CDD" id="cd18578">
    <property type="entry name" value="ABC_6TM_Pgp_ABCB1_D2_like"/>
    <property type="match status" value="1"/>
</dbReference>
<evidence type="ECO:0000256" key="12">
    <source>
        <dbReference type="SAM" id="Phobius"/>
    </source>
</evidence>
<keyword evidence="8 12" id="KW-1133">Transmembrane helix</keyword>
<dbReference type="STRING" id="40148.A0A0D9Z2Z8"/>
<dbReference type="Gene3D" id="1.20.1560.10">
    <property type="entry name" value="ABC transporter type 1, transmembrane domain"/>
    <property type="match status" value="3"/>
</dbReference>
<evidence type="ECO:0000256" key="1">
    <source>
        <dbReference type="ARBA" id="ARBA00004651"/>
    </source>
</evidence>
<dbReference type="Pfam" id="PF00005">
    <property type="entry name" value="ABC_tran"/>
    <property type="match status" value="2"/>
</dbReference>
<feature type="transmembrane region" description="Helical" evidence="12">
    <location>
        <begin position="284"/>
        <end position="304"/>
    </location>
</feature>
<dbReference type="FunFam" id="3.40.50.300:FF:006152">
    <property type="entry name" value="Os03g0181750 protein"/>
    <property type="match status" value="1"/>
</dbReference>
<dbReference type="Proteomes" id="UP000026961">
    <property type="component" value="Chromosome 3"/>
</dbReference>
<keyword evidence="6" id="KW-0547">Nucleotide-binding</keyword>
<evidence type="ECO:0000256" key="7">
    <source>
        <dbReference type="ARBA" id="ARBA00022840"/>
    </source>
</evidence>
<evidence type="ECO:0000313" key="16">
    <source>
        <dbReference type="Proteomes" id="UP000026961"/>
    </source>
</evidence>
<dbReference type="InterPro" id="IPR011527">
    <property type="entry name" value="ABC1_TM_dom"/>
</dbReference>
<dbReference type="InterPro" id="IPR003593">
    <property type="entry name" value="AAA+_ATPase"/>
</dbReference>
<feature type="domain" description="ABC transporter" evidence="13">
    <location>
        <begin position="633"/>
        <end position="901"/>
    </location>
</feature>